<dbReference type="EC" id="5.4.99.28" evidence="8"/>
<dbReference type="InterPro" id="IPR006145">
    <property type="entry name" value="PsdUridine_synth_RsuA/RluA"/>
</dbReference>
<sequence length="218" mass="24622">MTLRDYRPPTEPYLRIVYRDEALVVVDKPSGLLSVPGKDPAHRDSVWARVTRVLPTARIVHRLDMATSGLIVLALSKTAQAHLQRQFEHRIVRKYYRARVAGQLPAQRGSIELAMRCDWPNRPRQMVDLIAGRAAQTRYEVVNTTAANSEVLLYPVTGRSHQLRVHMQMLGTPILGDKFYADAAAYAAAPRLLLHAEEIGFLHPLTQQPINFHCPADF</sequence>
<evidence type="ECO:0000256" key="9">
    <source>
        <dbReference type="ARBA" id="ARBA00038945"/>
    </source>
</evidence>
<evidence type="ECO:0000256" key="12">
    <source>
        <dbReference type="ARBA" id="ARBA00042372"/>
    </source>
</evidence>
<dbReference type="GO" id="GO:0003723">
    <property type="term" value="F:RNA binding"/>
    <property type="evidence" value="ECO:0007669"/>
    <property type="project" value="InterPro"/>
</dbReference>
<evidence type="ECO:0000256" key="8">
    <source>
        <dbReference type="ARBA" id="ARBA00038944"/>
    </source>
</evidence>
<comment type="similarity">
    <text evidence="1">Belongs to the pseudouridine synthase RluA family.</text>
</comment>
<dbReference type="AlphaFoldDB" id="A0A094IRL4"/>
<dbReference type="InterPro" id="IPR050188">
    <property type="entry name" value="RluA_PseudoU_synthase"/>
</dbReference>
<comment type="caution">
    <text evidence="17">The sequence shown here is derived from an EMBL/GenBank/DDBJ whole genome shotgun (WGS) entry which is preliminary data.</text>
</comment>
<keyword evidence="2" id="KW-0698">rRNA processing</keyword>
<evidence type="ECO:0000256" key="3">
    <source>
        <dbReference type="ARBA" id="ARBA00022694"/>
    </source>
</evidence>
<evidence type="ECO:0000259" key="16">
    <source>
        <dbReference type="Pfam" id="PF00849"/>
    </source>
</evidence>
<dbReference type="RefSeq" id="WP_034733044.1">
    <property type="nucleotide sequence ID" value="NZ_JPIN01000008.1"/>
</dbReference>
<protein>
    <recommendedName>
        <fullName evidence="10">Dual-specificity RNA pseudouridine synthase RluA</fullName>
        <ecNumber evidence="8">5.4.99.28</ecNumber>
        <ecNumber evidence="9">5.4.99.29</ecNumber>
    </recommendedName>
    <alternativeName>
        <fullName evidence="11">23S rRNA pseudouridine(746) synthase</fullName>
    </alternativeName>
    <alternativeName>
        <fullName evidence="14">Ribosomal large subunit pseudouridine synthase A</fullName>
    </alternativeName>
    <alternativeName>
        <fullName evidence="13">rRNA pseudouridylate synthase A</fullName>
    </alternativeName>
    <alternativeName>
        <fullName evidence="15">rRNA-uridine isomerase A</fullName>
    </alternativeName>
    <alternativeName>
        <fullName evidence="12">tRNA pseudouridine(32) synthase</fullName>
    </alternativeName>
</protein>
<dbReference type="InterPro" id="IPR006224">
    <property type="entry name" value="PsdUridine_synth_RluA-like_CS"/>
</dbReference>
<reference evidence="17 18" key="1">
    <citation type="submission" date="2014-06" db="EMBL/GenBank/DDBJ databases">
        <title>Draft genome sequence of Idiomarina sp. MCCC 1A10513.</title>
        <authorList>
            <person name="Du J."/>
            <person name="Lai Q."/>
            <person name="Shao Z."/>
        </authorList>
    </citation>
    <scope>NUCLEOTIDE SEQUENCE [LARGE SCALE GENOMIC DNA]</scope>
    <source>
        <strain evidence="17 18">MCCC 1A10513</strain>
    </source>
</reference>
<dbReference type="GO" id="GO:0008033">
    <property type="term" value="P:tRNA processing"/>
    <property type="evidence" value="ECO:0007669"/>
    <property type="project" value="UniProtKB-KW"/>
</dbReference>
<evidence type="ECO:0000256" key="15">
    <source>
        <dbReference type="ARBA" id="ARBA00043143"/>
    </source>
</evidence>
<dbReference type="GO" id="GO:0160151">
    <property type="term" value="F:tRNA pseudouridine(32) synthase activity"/>
    <property type="evidence" value="ECO:0007669"/>
    <property type="project" value="UniProtKB-EC"/>
</dbReference>
<dbReference type="InterPro" id="IPR020103">
    <property type="entry name" value="PsdUridine_synth_cat_dom_sf"/>
</dbReference>
<dbReference type="STRING" id="1517416.IDAT_09330"/>
<evidence type="ECO:0000256" key="6">
    <source>
        <dbReference type="ARBA" id="ARBA00036916"/>
    </source>
</evidence>
<dbReference type="PANTHER" id="PTHR21600:SF91">
    <property type="entry name" value="DUAL-SPECIFICITY RNA PSEUDOURIDINE SYNTHASE RLUA"/>
    <property type="match status" value="1"/>
</dbReference>
<dbReference type="eggNOG" id="COG0564">
    <property type="taxonomic scope" value="Bacteria"/>
</dbReference>
<keyword evidence="18" id="KW-1185">Reference proteome</keyword>
<evidence type="ECO:0000313" key="17">
    <source>
        <dbReference type="EMBL" id="KFZ28499.1"/>
    </source>
</evidence>
<proteinExistence type="inferred from homology"/>
<keyword evidence="4" id="KW-0413">Isomerase</keyword>
<evidence type="ECO:0000256" key="1">
    <source>
        <dbReference type="ARBA" id="ARBA00010876"/>
    </source>
</evidence>
<dbReference type="OrthoDB" id="9785808at2"/>
<name>A0A094IRL4_9GAMM</name>
<dbReference type="PANTHER" id="PTHR21600">
    <property type="entry name" value="MITOCHONDRIAL RNA PSEUDOURIDINE SYNTHASE"/>
    <property type="match status" value="1"/>
</dbReference>
<evidence type="ECO:0000313" key="18">
    <source>
        <dbReference type="Proteomes" id="UP000053718"/>
    </source>
</evidence>
<accession>A0A094IRL4</accession>
<feature type="domain" description="Pseudouridine synthase RsuA/RluA-like" evidence="16">
    <location>
        <begin position="23"/>
        <end position="168"/>
    </location>
</feature>
<comment type="catalytic activity">
    <reaction evidence="6">
        <text>uridine(746) in 23S rRNA = pseudouridine(746) in 23S rRNA</text>
        <dbReference type="Rhea" id="RHEA:42548"/>
        <dbReference type="Rhea" id="RHEA-COMP:10109"/>
        <dbReference type="Rhea" id="RHEA-COMP:10110"/>
        <dbReference type="ChEBI" id="CHEBI:65314"/>
        <dbReference type="ChEBI" id="CHEBI:65315"/>
        <dbReference type="EC" id="5.4.99.29"/>
    </reaction>
</comment>
<comment type="function">
    <text evidence="7">Dual specificity enzyme that catalyzes the synthesis of pseudouridine from uracil-746 in 23S ribosomal RNA and from uracil-32 in the anticodon stem and loop of transfer RNAs.</text>
</comment>
<evidence type="ECO:0000256" key="2">
    <source>
        <dbReference type="ARBA" id="ARBA00022552"/>
    </source>
</evidence>
<comment type="catalytic activity">
    <reaction evidence="5">
        <text>uridine(32) in tRNA = pseudouridine(32) in tRNA</text>
        <dbReference type="Rhea" id="RHEA:42544"/>
        <dbReference type="Rhea" id="RHEA-COMP:10107"/>
        <dbReference type="Rhea" id="RHEA-COMP:10108"/>
        <dbReference type="ChEBI" id="CHEBI:65314"/>
        <dbReference type="ChEBI" id="CHEBI:65315"/>
        <dbReference type="EC" id="5.4.99.28"/>
    </reaction>
</comment>
<evidence type="ECO:0000256" key="14">
    <source>
        <dbReference type="ARBA" id="ARBA00042883"/>
    </source>
</evidence>
<evidence type="ECO:0000256" key="4">
    <source>
        <dbReference type="ARBA" id="ARBA00023235"/>
    </source>
</evidence>
<dbReference type="Pfam" id="PF00849">
    <property type="entry name" value="PseudoU_synth_2"/>
    <property type="match status" value="1"/>
</dbReference>
<dbReference type="CDD" id="cd02869">
    <property type="entry name" value="PseudoU_synth_RluA_like"/>
    <property type="match status" value="1"/>
</dbReference>
<dbReference type="GO" id="GO:0000455">
    <property type="term" value="P:enzyme-directed rRNA pseudouridine synthesis"/>
    <property type="evidence" value="ECO:0007669"/>
    <property type="project" value="TreeGrafter"/>
</dbReference>
<evidence type="ECO:0000256" key="5">
    <source>
        <dbReference type="ARBA" id="ARBA00036184"/>
    </source>
</evidence>
<evidence type="ECO:0000256" key="13">
    <source>
        <dbReference type="ARBA" id="ARBA00042844"/>
    </source>
</evidence>
<dbReference type="SUPFAM" id="SSF55120">
    <property type="entry name" value="Pseudouridine synthase"/>
    <property type="match status" value="1"/>
</dbReference>
<dbReference type="GO" id="GO:0160142">
    <property type="term" value="F:23S rRNA pseudouridine(746) synthase activity"/>
    <property type="evidence" value="ECO:0007669"/>
    <property type="project" value="UniProtKB-EC"/>
</dbReference>
<evidence type="ECO:0000256" key="10">
    <source>
        <dbReference type="ARBA" id="ARBA00039988"/>
    </source>
</evidence>
<evidence type="ECO:0000256" key="11">
    <source>
        <dbReference type="ARBA" id="ARBA00041266"/>
    </source>
</evidence>
<dbReference type="EC" id="5.4.99.29" evidence="9"/>
<organism evidence="17 18">
    <name type="scientific">Pseudidiomarina atlantica</name>
    <dbReference type="NCBI Taxonomy" id="1517416"/>
    <lineage>
        <taxon>Bacteria</taxon>
        <taxon>Pseudomonadati</taxon>
        <taxon>Pseudomonadota</taxon>
        <taxon>Gammaproteobacteria</taxon>
        <taxon>Alteromonadales</taxon>
        <taxon>Idiomarinaceae</taxon>
        <taxon>Pseudidiomarina</taxon>
    </lineage>
</organism>
<keyword evidence="3" id="KW-0819">tRNA processing</keyword>
<dbReference type="Proteomes" id="UP000053718">
    <property type="component" value="Unassembled WGS sequence"/>
</dbReference>
<dbReference type="EMBL" id="JPIN01000008">
    <property type="protein sequence ID" value="KFZ28499.1"/>
    <property type="molecule type" value="Genomic_DNA"/>
</dbReference>
<dbReference type="PROSITE" id="PS01129">
    <property type="entry name" value="PSI_RLU"/>
    <property type="match status" value="1"/>
</dbReference>
<gene>
    <name evidence="17" type="ORF">IDAT_09330</name>
</gene>
<dbReference type="Gene3D" id="3.30.2350.10">
    <property type="entry name" value="Pseudouridine synthase"/>
    <property type="match status" value="1"/>
</dbReference>
<evidence type="ECO:0000256" key="7">
    <source>
        <dbReference type="ARBA" id="ARBA00037305"/>
    </source>
</evidence>